<reference evidence="2" key="1">
    <citation type="submission" date="2014-08" db="EMBL/GenBank/DDBJ databases">
        <authorList>
            <person name="Murali S."/>
            <person name="Richards S."/>
            <person name="Bandaranaike D."/>
            <person name="Bellair M."/>
            <person name="Blankenburg K."/>
            <person name="Chao H."/>
            <person name="Dinh H."/>
            <person name="Doddapaneni H."/>
            <person name="Dugan-Rocha S."/>
            <person name="Elkadiri S."/>
            <person name="Gnanaolivu R."/>
            <person name="Hughes D."/>
            <person name="Lee S."/>
            <person name="Li M."/>
            <person name="Ming W."/>
            <person name="Munidasa M."/>
            <person name="Muniz J."/>
            <person name="Nguyen L."/>
            <person name="Osuji N."/>
            <person name="Pu L.-L."/>
            <person name="Puazo M."/>
            <person name="Skinner E."/>
            <person name="Qu C."/>
            <person name="Quiroz J."/>
            <person name="Raj R."/>
            <person name="Weissenberger G."/>
            <person name="Xin Y."/>
            <person name="Zou X."/>
            <person name="Han Y."/>
            <person name="Worley K."/>
            <person name="Muzny D."/>
            <person name="Gibbs R."/>
        </authorList>
    </citation>
    <scope>NUCLEOTIDE SEQUENCE</scope>
    <source>
        <strain evidence="2">HAZT.00-mixed</strain>
        <tissue evidence="2">Whole organism</tissue>
    </source>
</reference>
<dbReference type="EMBL" id="JQDR03007556">
    <property type="protein sequence ID" value="KAA0198447.1"/>
    <property type="molecule type" value="Genomic_DNA"/>
</dbReference>
<name>A0A6A0H3M5_HYAAZ</name>
<evidence type="ECO:0000313" key="2">
    <source>
        <dbReference type="EMBL" id="KAA0198447.1"/>
    </source>
</evidence>
<accession>A0A6A0H3M5</accession>
<gene>
    <name evidence="2" type="ORF">HAZT_HAZT006351</name>
</gene>
<proteinExistence type="predicted"/>
<reference evidence="2" key="2">
    <citation type="journal article" date="2018" name="Environ. Sci. Technol.">
        <title>The Toxicogenome of Hyalella azteca: A Model for Sediment Ecotoxicology and Evolutionary Toxicology.</title>
        <authorList>
            <person name="Poynton H.C."/>
            <person name="Hasenbein S."/>
            <person name="Benoit J.B."/>
            <person name="Sepulveda M.S."/>
            <person name="Poelchau M.F."/>
            <person name="Hughes D.S.T."/>
            <person name="Murali S.C."/>
            <person name="Chen S."/>
            <person name="Glastad K.M."/>
            <person name="Goodisman M.A.D."/>
            <person name="Werren J.H."/>
            <person name="Vineis J.H."/>
            <person name="Bowen J.L."/>
            <person name="Friedrich M."/>
            <person name="Jones J."/>
            <person name="Robertson H.M."/>
            <person name="Feyereisen R."/>
            <person name="Mechler-Hickson A."/>
            <person name="Mathers N."/>
            <person name="Lee C.E."/>
            <person name="Colbourne J.K."/>
            <person name="Biales A."/>
            <person name="Johnston J.S."/>
            <person name="Wellborn G.A."/>
            <person name="Rosendale A.J."/>
            <person name="Cridge A.G."/>
            <person name="Munoz-Torres M.C."/>
            <person name="Bain P.A."/>
            <person name="Manny A.R."/>
            <person name="Major K.M."/>
            <person name="Lambert F.N."/>
            <person name="Vulpe C.D."/>
            <person name="Tuck P."/>
            <person name="Blalock B.J."/>
            <person name="Lin Y.Y."/>
            <person name="Smith M.E."/>
            <person name="Ochoa-Acuna H."/>
            <person name="Chen M.M."/>
            <person name="Childers C.P."/>
            <person name="Qu J."/>
            <person name="Dugan S."/>
            <person name="Lee S.L."/>
            <person name="Chao H."/>
            <person name="Dinh H."/>
            <person name="Han Y."/>
            <person name="Doddapaneni H."/>
            <person name="Worley K.C."/>
            <person name="Muzny D.M."/>
            <person name="Gibbs R.A."/>
            <person name="Richards S."/>
        </authorList>
    </citation>
    <scope>NUCLEOTIDE SEQUENCE</scope>
    <source>
        <strain evidence="2">HAZT.00-mixed</strain>
        <tissue evidence="2">Whole organism</tissue>
    </source>
</reference>
<dbReference type="Proteomes" id="UP000711488">
    <property type="component" value="Unassembled WGS sequence"/>
</dbReference>
<feature type="compositionally biased region" description="Low complexity" evidence="1">
    <location>
        <begin position="52"/>
        <end position="69"/>
    </location>
</feature>
<evidence type="ECO:0000256" key="1">
    <source>
        <dbReference type="SAM" id="MobiDB-lite"/>
    </source>
</evidence>
<sequence length="238" mass="26439">MAQTKRKSVFKEELESVFDVAHKDAPSILKIEEYIAFPVAQRQPGRPGYMGGDSSSMDPGDSSSASCSAKAEEKEEFHLQQEQRVVGASVSPPMRAKNVITPGLAASLDRTKVSDRGAVFLLTKQLETLTTSRKMLTINCSSIIRRYRQKHRAMYASQLKADLKMSETVVVHWEEKLMQDLTNKKHVDRQPVLVSGKVAVPFLGVPKLANGTGRVRNNAVVAFLRELGIEDRVLAVFR</sequence>
<feature type="region of interest" description="Disordered" evidence="1">
    <location>
        <begin position="42"/>
        <end position="72"/>
    </location>
</feature>
<comment type="caution">
    <text evidence="2">The sequence shown here is derived from an EMBL/GenBank/DDBJ whole genome shotgun (WGS) entry which is preliminary data.</text>
</comment>
<protein>
    <submittedName>
        <fullName evidence="2">Uncharacterized protein</fullName>
    </submittedName>
</protein>
<organism evidence="2">
    <name type="scientific">Hyalella azteca</name>
    <name type="common">Amphipod</name>
    <dbReference type="NCBI Taxonomy" id="294128"/>
    <lineage>
        <taxon>Eukaryota</taxon>
        <taxon>Metazoa</taxon>
        <taxon>Ecdysozoa</taxon>
        <taxon>Arthropoda</taxon>
        <taxon>Crustacea</taxon>
        <taxon>Multicrustacea</taxon>
        <taxon>Malacostraca</taxon>
        <taxon>Eumalacostraca</taxon>
        <taxon>Peracarida</taxon>
        <taxon>Amphipoda</taxon>
        <taxon>Senticaudata</taxon>
        <taxon>Talitrida</taxon>
        <taxon>Talitroidea</taxon>
        <taxon>Hyalellidae</taxon>
        <taxon>Hyalella</taxon>
    </lineage>
</organism>
<dbReference type="AlphaFoldDB" id="A0A6A0H3M5"/>
<reference evidence="2" key="3">
    <citation type="submission" date="2019-06" db="EMBL/GenBank/DDBJ databases">
        <authorList>
            <person name="Poynton C."/>
            <person name="Hasenbein S."/>
            <person name="Benoit J.B."/>
            <person name="Sepulveda M.S."/>
            <person name="Poelchau M.F."/>
            <person name="Murali S.C."/>
            <person name="Chen S."/>
            <person name="Glastad K.M."/>
            <person name="Werren J.H."/>
            <person name="Vineis J.H."/>
            <person name="Bowen J.L."/>
            <person name="Friedrich M."/>
            <person name="Jones J."/>
            <person name="Robertson H.M."/>
            <person name="Feyereisen R."/>
            <person name="Mechler-Hickson A."/>
            <person name="Mathers N."/>
            <person name="Lee C.E."/>
            <person name="Colbourne J.K."/>
            <person name="Biales A."/>
            <person name="Johnston J.S."/>
            <person name="Wellborn G.A."/>
            <person name="Rosendale A.J."/>
            <person name="Cridge A.G."/>
            <person name="Munoz-Torres M.C."/>
            <person name="Bain P.A."/>
            <person name="Manny A.R."/>
            <person name="Major K.M."/>
            <person name="Lambert F.N."/>
            <person name="Vulpe C.D."/>
            <person name="Tuck P."/>
            <person name="Blalock B.J."/>
            <person name="Lin Y.-Y."/>
            <person name="Smith M.E."/>
            <person name="Ochoa-Acuna H."/>
            <person name="Chen M.-J.M."/>
            <person name="Childers C.P."/>
            <person name="Qu J."/>
            <person name="Dugan S."/>
            <person name="Lee S.L."/>
            <person name="Chao H."/>
            <person name="Dinh H."/>
            <person name="Han Y."/>
            <person name="Doddapaneni H."/>
            <person name="Worley K.C."/>
            <person name="Muzny D.M."/>
            <person name="Gibbs R.A."/>
            <person name="Richards S."/>
        </authorList>
    </citation>
    <scope>NUCLEOTIDE SEQUENCE</scope>
    <source>
        <strain evidence="2">HAZT.00-mixed</strain>
        <tissue evidence="2">Whole organism</tissue>
    </source>
</reference>